<gene>
    <name evidence="1" type="ORF">CC84DRAFT_1260246</name>
</gene>
<dbReference type="RefSeq" id="XP_018035338.1">
    <property type="nucleotide sequence ID" value="XM_018184980.1"/>
</dbReference>
<protein>
    <submittedName>
        <fullName evidence="1">Uncharacterized protein</fullName>
    </submittedName>
</protein>
<evidence type="ECO:0000313" key="1">
    <source>
        <dbReference type="EMBL" id="OAG04973.1"/>
    </source>
</evidence>
<dbReference type="OrthoDB" id="10508148at2759"/>
<sequence>MLLQHSRRRVSRLLLVNRLSARFRSTTPEDFKELRENEIETDNCDLGESHTEQNQNTVADEAPFPLNSLPADLLVLVIEQLVVAYLSGPESDPTEPPSTPRARILYPKKCCWNLHTILSLRLVNRTWAKEILLSLHNNIILPNLSMSLNARLLPCTSPSIPHRRTLFASALYNSTLSISNRRIGDTLPKRIISCANHALSLSPPPPFPKKEILKRLCTAASQKTTYGRVRLLAPIAQFPKSNMRCYPGLTNARARNYLPQLNGVVPRDGTPDDELVATYICTLIILDMEDHAIELLDAAAVLYPSDTFGCADRVARNWGRKKVLDWFKREDDAEKVTVGGNYMRDAEWLKLEARSHREFSDNLLSDEVHVQREIPHWAERQVLPVEWA</sequence>
<organism evidence="1 2">
    <name type="scientific">Paraphaeosphaeria sporulosa</name>
    <dbReference type="NCBI Taxonomy" id="1460663"/>
    <lineage>
        <taxon>Eukaryota</taxon>
        <taxon>Fungi</taxon>
        <taxon>Dikarya</taxon>
        <taxon>Ascomycota</taxon>
        <taxon>Pezizomycotina</taxon>
        <taxon>Dothideomycetes</taxon>
        <taxon>Pleosporomycetidae</taxon>
        <taxon>Pleosporales</taxon>
        <taxon>Massarineae</taxon>
        <taxon>Didymosphaeriaceae</taxon>
        <taxon>Paraphaeosphaeria</taxon>
    </lineage>
</organism>
<proteinExistence type="predicted"/>
<name>A0A177CBB8_9PLEO</name>
<dbReference type="Proteomes" id="UP000077069">
    <property type="component" value="Unassembled WGS sequence"/>
</dbReference>
<dbReference type="GeneID" id="28768466"/>
<keyword evidence="2" id="KW-1185">Reference proteome</keyword>
<dbReference type="EMBL" id="KV441553">
    <property type="protein sequence ID" value="OAG04973.1"/>
    <property type="molecule type" value="Genomic_DNA"/>
</dbReference>
<dbReference type="AlphaFoldDB" id="A0A177CBB8"/>
<evidence type="ECO:0000313" key="2">
    <source>
        <dbReference type="Proteomes" id="UP000077069"/>
    </source>
</evidence>
<reference evidence="1 2" key="1">
    <citation type="submission" date="2016-05" db="EMBL/GenBank/DDBJ databases">
        <title>Comparative analysis of secretome profiles of manganese(II)-oxidizing ascomycete fungi.</title>
        <authorList>
            <consortium name="DOE Joint Genome Institute"/>
            <person name="Zeiner C.A."/>
            <person name="Purvine S.O."/>
            <person name="Zink E.M."/>
            <person name="Wu S."/>
            <person name="Pasa-Tolic L."/>
            <person name="Chaput D.L."/>
            <person name="Haridas S."/>
            <person name="Grigoriev I.V."/>
            <person name="Santelli C.M."/>
            <person name="Hansel C.M."/>
        </authorList>
    </citation>
    <scope>NUCLEOTIDE SEQUENCE [LARGE SCALE GENOMIC DNA]</scope>
    <source>
        <strain evidence="1 2">AP3s5-JAC2a</strain>
    </source>
</reference>
<dbReference type="InParanoid" id="A0A177CBB8"/>
<accession>A0A177CBB8</accession>